<keyword evidence="4" id="KW-0031">Aminopeptidase</keyword>
<evidence type="ECO:0000313" key="15">
    <source>
        <dbReference type="Proteomes" id="UP000319257"/>
    </source>
</evidence>
<sequence length="550" mass="61395">MWAFYCFLLVALVVADYPHRVARNERRPPPCMYRKSNDSGTDREPCVYEDFDLVDPSTLRREIYMYVLMDHLAELQRQAYSYPARNRVVGGPAHNETIEYIAGELEALSEYYDVERHYFDGNVRISQHVVLRVDGKPMVAEGLGYPRPQVVKGRLVPVTAWGCNPEDYPDSVEGNIALAAIDGLEWGTSQVNHKSTCSFNQIIAAALVKGATAVITAAIPEERASKTDIPVLQIWQRDAWALRLQLEEDPVGPWAEINVHDYPMKRVESYNIIATTRHGDPENTLMLGAHTDSVAAGPGINDNGSGTAALLELAIQLARFRTNSRVRFAFWTAEESGLKGSRHWIERCTEEELDEIRVYLNFDMIASPNFKLGAYDGDNSDYYIHAPKGQARAGPRGSEHAEQLLNDFFWSQGWNTSSSPFDGRSDYGPFIAKGVPSGGTFTGAERNKTEAEWVMFGGSAGEPYDPNYHLEDDNMDNVNFTAFEMNVNAIAHALGTYARGFEGFPERGPRPERVKRFDDEDDSVELKTGTGSLCGGRVRTGVHDGVLYRG</sequence>
<evidence type="ECO:0000256" key="3">
    <source>
        <dbReference type="ARBA" id="ARBA00005957"/>
    </source>
</evidence>
<dbReference type="Pfam" id="PF02225">
    <property type="entry name" value="PA"/>
    <property type="match status" value="1"/>
</dbReference>
<dbReference type="CDD" id="cd03876">
    <property type="entry name" value="M28_SGAP_like"/>
    <property type="match status" value="1"/>
</dbReference>
<feature type="chain" id="PRO_5021362105" description="Peptide hydrolase" evidence="11">
    <location>
        <begin position="16"/>
        <end position="550"/>
    </location>
</feature>
<evidence type="ECO:0000259" key="13">
    <source>
        <dbReference type="Pfam" id="PF04389"/>
    </source>
</evidence>
<evidence type="ECO:0000256" key="11">
    <source>
        <dbReference type="SAM" id="SignalP"/>
    </source>
</evidence>
<evidence type="ECO:0000256" key="4">
    <source>
        <dbReference type="ARBA" id="ARBA00022438"/>
    </source>
</evidence>
<dbReference type="RefSeq" id="XP_030992398.1">
    <property type="nucleotide sequence ID" value="XM_031143274.1"/>
</dbReference>
<evidence type="ECO:0000256" key="10">
    <source>
        <dbReference type="RuleBase" id="RU361240"/>
    </source>
</evidence>
<dbReference type="Gene3D" id="3.40.630.10">
    <property type="entry name" value="Zn peptidases"/>
    <property type="match status" value="1"/>
</dbReference>
<dbReference type="EMBL" id="SKBQ01000055">
    <property type="protein sequence ID" value="TPX10687.1"/>
    <property type="molecule type" value="Genomic_DNA"/>
</dbReference>
<comment type="cofactor">
    <cofactor evidence="1">
        <name>Zn(2+)</name>
        <dbReference type="ChEBI" id="CHEBI:29105"/>
    </cofactor>
</comment>
<evidence type="ECO:0000256" key="6">
    <source>
        <dbReference type="ARBA" id="ARBA00022723"/>
    </source>
</evidence>
<feature type="signal peptide" evidence="11">
    <location>
        <begin position="1"/>
        <end position="15"/>
    </location>
</feature>
<keyword evidence="7 11" id="KW-0732">Signal</keyword>
<keyword evidence="5 10" id="KW-0645">Protease</keyword>
<evidence type="ECO:0000256" key="9">
    <source>
        <dbReference type="ARBA" id="ARBA00022833"/>
    </source>
</evidence>
<dbReference type="InterPro" id="IPR003137">
    <property type="entry name" value="PA_domain"/>
</dbReference>
<comment type="similarity">
    <text evidence="3">Belongs to the peptidase M28 family. M28A subfamily.</text>
</comment>
<dbReference type="AlphaFoldDB" id="A0A507ATA4"/>
<keyword evidence="9 10" id="KW-0862">Zinc</keyword>
<dbReference type="GO" id="GO:0008235">
    <property type="term" value="F:metalloexopeptidase activity"/>
    <property type="evidence" value="ECO:0007669"/>
    <property type="project" value="InterPro"/>
</dbReference>
<evidence type="ECO:0000313" key="14">
    <source>
        <dbReference type="EMBL" id="TPX10687.1"/>
    </source>
</evidence>
<dbReference type="GO" id="GO:0046872">
    <property type="term" value="F:metal ion binding"/>
    <property type="evidence" value="ECO:0007669"/>
    <property type="project" value="UniProtKB-KW"/>
</dbReference>
<feature type="domain" description="PA" evidence="12">
    <location>
        <begin position="151"/>
        <end position="242"/>
    </location>
</feature>
<dbReference type="EC" id="3.4.-.-" evidence="10"/>
<dbReference type="Pfam" id="PF04389">
    <property type="entry name" value="Peptidase_M28"/>
    <property type="match status" value="1"/>
</dbReference>
<protein>
    <recommendedName>
        <fullName evidence="10">Peptide hydrolase</fullName>
        <ecNumber evidence="10">3.4.-.-</ecNumber>
    </recommendedName>
</protein>
<comment type="caution">
    <text evidence="14">The sequence shown here is derived from an EMBL/GenBank/DDBJ whole genome shotgun (WGS) entry which is preliminary data.</text>
</comment>
<dbReference type="Proteomes" id="UP000319257">
    <property type="component" value="Unassembled WGS sequence"/>
</dbReference>
<name>A0A507ATA4_9PEZI</name>
<dbReference type="InterPro" id="IPR046450">
    <property type="entry name" value="PA_dom_sf"/>
</dbReference>
<evidence type="ECO:0000256" key="2">
    <source>
        <dbReference type="ARBA" id="ARBA00005634"/>
    </source>
</evidence>
<comment type="similarity">
    <text evidence="2">Belongs to the peptidase M28 family. M28B subfamily.</text>
</comment>
<proteinExistence type="inferred from homology"/>
<evidence type="ECO:0000256" key="8">
    <source>
        <dbReference type="ARBA" id="ARBA00022801"/>
    </source>
</evidence>
<keyword evidence="15" id="KW-1185">Reference proteome</keyword>
<evidence type="ECO:0000256" key="7">
    <source>
        <dbReference type="ARBA" id="ARBA00022729"/>
    </source>
</evidence>
<reference evidence="14 15" key="1">
    <citation type="submission" date="2019-06" db="EMBL/GenBank/DDBJ databases">
        <title>Draft genome sequence of the filamentous fungus Phialemoniopsis curvata isolated from diesel fuel.</title>
        <authorList>
            <person name="Varaljay V.A."/>
            <person name="Lyon W.J."/>
            <person name="Crouch A.L."/>
            <person name="Drake C.E."/>
            <person name="Hollomon J.M."/>
            <person name="Nadeau L.J."/>
            <person name="Nunn H.S."/>
            <person name="Stevenson B.S."/>
            <person name="Bojanowski C.L."/>
            <person name="Crookes-Goodson W.J."/>
        </authorList>
    </citation>
    <scope>NUCLEOTIDE SEQUENCE [LARGE SCALE GENOMIC DNA]</scope>
    <source>
        <strain evidence="14 15">D216</strain>
    </source>
</reference>
<dbReference type="InterPro" id="IPR041756">
    <property type="entry name" value="M28_SGAP-like"/>
</dbReference>
<evidence type="ECO:0000259" key="12">
    <source>
        <dbReference type="Pfam" id="PF02225"/>
    </source>
</evidence>
<dbReference type="GO" id="GO:0004177">
    <property type="term" value="F:aminopeptidase activity"/>
    <property type="evidence" value="ECO:0007669"/>
    <property type="project" value="UniProtKB-KW"/>
</dbReference>
<keyword evidence="6 10" id="KW-0479">Metal-binding</keyword>
<keyword evidence="8 10" id="KW-0378">Hydrolase</keyword>
<dbReference type="OrthoDB" id="10013407at2759"/>
<dbReference type="PANTHER" id="PTHR12147">
    <property type="entry name" value="METALLOPEPTIDASE M28 FAMILY MEMBER"/>
    <property type="match status" value="1"/>
</dbReference>
<dbReference type="STRING" id="1093900.A0A507ATA4"/>
<accession>A0A507ATA4</accession>
<organism evidence="14 15">
    <name type="scientific">Thyridium curvatum</name>
    <dbReference type="NCBI Taxonomy" id="1093900"/>
    <lineage>
        <taxon>Eukaryota</taxon>
        <taxon>Fungi</taxon>
        <taxon>Dikarya</taxon>
        <taxon>Ascomycota</taxon>
        <taxon>Pezizomycotina</taxon>
        <taxon>Sordariomycetes</taxon>
        <taxon>Sordariomycetidae</taxon>
        <taxon>Thyridiales</taxon>
        <taxon>Thyridiaceae</taxon>
        <taxon>Thyridium</taxon>
    </lineage>
</organism>
<feature type="domain" description="Peptidase M28" evidence="13">
    <location>
        <begin position="271"/>
        <end position="492"/>
    </location>
</feature>
<dbReference type="SUPFAM" id="SSF52025">
    <property type="entry name" value="PA domain"/>
    <property type="match status" value="1"/>
</dbReference>
<evidence type="ECO:0000256" key="5">
    <source>
        <dbReference type="ARBA" id="ARBA00022670"/>
    </source>
</evidence>
<dbReference type="PANTHER" id="PTHR12147:SF26">
    <property type="entry name" value="PEPTIDASE M28 DOMAIN-CONTAINING PROTEIN"/>
    <property type="match status" value="1"/>
</dbReference>
<dbReference type="InterPro" id="IPR007484">
    <property type="entry name" value="Peptidase_M28"/>
</dbReference>
<dbReference type="GeneID" id="41975868"/>
<gene>
    <name evidence="14" type="ORF">E0L32_008421</name>
</gene>
<dbReference type="InterPro" id="IPR045175">
    <property type="entry name" value="M28_fam"/>
</dbReference>
<dbReference type="SUPFAM" id="SSF53187">
    <property type="entry name" value="Zn-dependent exopeptidases"/>
    <property type="match status" value="1"/>
</dbReference>
<evidence type="ECO:0000256" key="1">
    <source>
        <dbReference type="ARBA" id="ARBA00001947"/>
    </source>
</evidence>
<dbReference type="GO" id="GO:0006508">
    <property type="term" value="P:proteolysis"/>
    <property type="evidence" value="ECO:0007669"/>
    <property type="project" value="UniProtKB-KW"/>
</dbReference>
<dbReference type="InParanoid" id="A0A507ATA4"/>